<dbReference type="Proteomes" id="UP000053424">
    <property type="component" value="Unassembled WGS sequence"/>
</dbReference>
<proteinExistence type="predicted"/>
<reference evidence="2" key="2">
    <citation type="submission" date="2015-01" db="EMBL/GenBank/DDBJ databases">
        <title>Evolutionary Origins and Diversification of the Mycorrhizal Mutualists.</title>
        <authorList>
            <consortium name="DOE Joint Genome Institute"/>
            <consortium name="Mycorrhizal Genomics Consortium"/>
            <person name="Kohler A."/>
            <person name="Kuo A."/>
            <person name="Nagy L.G."/>
            <person name="Floudas D."/>
            <person name="Copeland A."/>
            <person name="Barry K.W."/>
            <person name="Cichocki N."/>
            <person name="Veneault-Fourrey C."/>
            <person name="LaButti K."/>
            <person name="Lindquist E.A."/>
            <person name="Lipzen A."/>
            <person name="Lundell T."/>
            <person name="Morin E."/>
            <person name="Murat C."/>
            <person name="Riley R."/>
            <person name="Ohm R."/>
            <person name="Sun H."/>
            <person name="Tunlid A."/>
            <person name="Henrissat B."/>
            <person name="Grigoriev I.V."/>
            <person name="Hibbett D.S."/>
            <person name="Martin F."/>
        </authorList>
    </citation>
    <scope>NUCLEOTIDE SEQUENCE [LARGE SCALE GENOMIC DNA]</scope>
    <source>
        <strain evidence="2">h7</strain>
    </source>
</reference>
<evidence type="ECO:0000313" key="2">
    <source>
        <dbReference type="Proteomes" id="UP000053424"/>
    </source>
</evidence>
<accession>A0A0C3C4X5</accession>
<organism evidence="1 2">
    <name type="scientific">Hebeloma cylindrosporum</name>
    <dbReference type="NCBI Taxonomy" id="76867"/>
    <lineage>
        <taxon>Eukaryota</taxon>
        <taxon>Fungi</taxon>
        <taxon>Dikarya</taxon>
        <taxon>Basidiomycota</taxon>
        <taxon>Agaricomycotina</taxon>
        <taxon>Agaricomycetes</taxon>
        <taxon>Agaricomycetidae</taxon>
        <taxon>Agaricales</taxon>
        <taxon>Agaricineae</taxon>
        <taxon>Hymenogastraceae</taxon>
        <taxon>Hebeloma</taxon>
    </lineage>
</organism>
<sequence length="82" mass="9393">MPAFLNSPQTTHRFWAPWMFGLTSVRSFTPTSAVHRFGNRFIAAIIRFLRNCYHRASRQIPLFAPSVTGPVPTQSHAIFMPF</sequence>
<gene>
    <name evidence="1" type="ORF">M413DRAFT_197136</name>
</gene>
<keyword evidence="2" id="KW-1185">Reference proteome</keyword>
<dbReference type="EMBL" id="KN831786">
    <property type="protein sequence ID" value="KIM39314.1"/>
    <property type="molecule type" value="Genomic_DNA"/>
</dbReference>
<protein>
    <submittedName>
        <fullName evidence="1">Uncharacterized protein</fullName>
    </submittedName>
</protein>
<name>A0A0C3C4X5_HEBCY</name>
<evidence type="ECO:0000313" key="1">
    <source>
        <dbReference type="EMBL" id="KIM39314.1"/>
    </source>
</evidence>
<reference evidence="1 2" key="1">
    <citation type="submission" date="2014-04" db="EMBL/GenBank/DDBJ databases">
        <authorList>
            <consortium name="DOE Joint Genome Institute"/>
            <person name="Kuo A."/>
            <person name="Gay G."/>
            <person name="Dore J."/>
            <person name="Kohler A."/>
            <person name="Nagy L.G."/>
            <person name="Floudas D."/>
            <person name="Copeland A."/>
            <person name="Barry K.W."/>
            <person name="Cichocki N."/>
            <person name="Veneault-Fourrey C."/>
            <person name="LaButti K."/>
            <person name="Lindquist E.A."/>
            <person name="Lipzen A."/>
            <person name="Lundell T."/>
            <person name="Morin E."/>
            <person name="Murat C."/>
            <person name="Sun H."/>
            <person name="Tunlid A."/>
            <person name="Henrissat B."/>
            <person name="Grigoriev I.V."/>
            <person name="Hibbett D.S."/>
            <person name="Martin F."/>
            <person name="Nordberg H.P."/>
            <person name="Cantor M.N."/>
            <person name="Hua S.X."/>
        </authorList>
    </citation>
    <scope>NUCLEOTIDE SEQUENCE [LARGE SCALE GENOMIC DNA]</scope>
    <source>
        <strain evidence="2">h7</strain>
    </source>
</reference>
<dbReference type="AlphaFoldDB" id="A0A0C3C4X5"/>
<dbReference type="HOGENOM" id="CLU_2558527_0_0_1"/>